<proteinExistence type="predicted"/>
<name>A0A2P2J5G6_RHIMU</name>
<protein>
    <submittedName>
        <fullName evidence="1">Uncharacterized protein</fullName>
    </submittedName>
</protein>
<organism evidence="1">
    <name type="scientific">Rhizophora mucronata</name>
    <name type="common">Asiatic mangrove</name>
    <dbReference type="NCBI Taxonomy" id="61149"/>
    <lineage>
        <taxon>Eukaryota</taxon>
        <taxon>Viridiplantae</taxon>
        <taxon>Streptophyta</taxon>
        <taxon>Embryophyta</taxon>
        <taxon>Tracheophyta</taxon>
        <taxon>Spermatophyta</taxon>
        <taxon>Magnoliopsida</taxon>
        <taxon>eudicotyledons</taxon>
        <taxon>Gunneridae</taxon>
        <taxon>Pentapetalae</taxon>
        <taxon>rosids</taxon>
        <taxon>fabids</taxon>
        <taxon>Malpighiales</taxon>
        <taxon>Rhizophoraceae</taxon>
        <taxon>Rhizophora</taxon>
    </lineage>
</organism>
<sequence length="56" mass="6316">MNNQPKEMKCVLGTSQTCLSGHPGTAICSYNRTFFFPTTVYISTTPNQKNKKKMKN</sequence>
<reference evidence="1" key="1">
    <citation type="submission" date="2018-02" db="EMBL/GenBank/DDBJ databases">
        <title>Rhizophora mucronata_Transcriptome.</title>
        <authorList>
            <person name="Meera S.P."/>
            <person name="Sreeshan A."/>
            <person name="Augustine A."/>
        </authorList>
    </citation>
    <scope>NUCLEOTIDE SEQUENCE</scope>
    <source>
        <tissue evidence="1">Leaf</tissue>
    </source>
</reference>
<accession>A0A2P2J5G6</accession>
<dbReference type="EMBL" id="GGEC01008216">
    <property type="protein sequence ID" value="MBW88699.1"/>
    <property type="molecule type" value="Transcribed_RNA"/>
</dbReference>
<dbReference type="AlphaFoldDB" id="A0A2P2J5G6"/>
<evidence type="ECO:0000313" key="1">
    <source>
        <dbReference type="EMBL" id="MBW88699.1"/>
    </source>
</evidence>